<dbReference type="GO" id="GO:0022857">
    <property type="term" value="F:transmembrane transporter activity"/>
    <property type="evidence" value="ECO:0007669"/>
    <property type="project" value="InterPro"/>
</dbReference>
<keyword evidence="10" id="KW-1185">Reference proteome</keyword>
<evidence type="ECO:0000256" key="6">
    <source>
        <dbReference type="ARBA" id="ARBA00022989"/>
    </source>
</evidence>
<keyword evidence="4" id="KW-1003">Cell membrane</keyword>
<dbReference type="InterPro" id="IPR000522">
    <property type="entry name" value="ABC_transptr_permease_BtuC"/>
</dbReference>
<evidence type="ECO:0000256" key="2">
    <source>
        <dbReference type="ARBA" id="ARBA00007935"/>
    </source>
</evidence>
<feature type="transmembrane region" description="Helical" evidence="8">
    <location>
        <begin position="166"/>
        <end position="183"/>
    </location>
</feature>
<feature type="transmembrane region" description="Helical" evidence="8">
    <location>
        <begin position="143"/>
        <end position="160"/>
    </location>
</feature>
<dbReference type="EMBL" id="WESC01000004">
    <property type="protein sequence ID" value="KAB7741194.1"/>
    <property type="molecule type" value="Genomic_DNA"/>
</dbReference>
<feature type="transmembrane region" description="Helical" evidence="8">
    <location>
        <begin position="7"/>
        <end position="27"/>
    </location>
</feature>
<feature type="transmembrane region" description="Helical" evidence="8">
    <location>
        <begin position="58"/>
        <end position="78"/>
    </location>
</feature>
<evidence type="ECO:0000256" key="8">
    <source>
        <dbReference type="SAM" id="Phobius"/>
    </source>
</evidence>
<dbReference type="Pfam" id="PF01032">
    <property type="entry name" value="FecCD"/>
    <property type="match status" value="1"/>
</dbReference>
<dbReference type="AlphaFoldDB" id="A0A6N6VQ44"/>
<keyword evidence="7 8" id="KW-0472">Membrane</keyword>
<evidence type="ECO:0000256" key="5">
    <source>
        <dbReference type="ARBA" id="ARBA00022692"/>
    </source>
</evidence>
<feature type="transmembrane region" description="Helical" evidence="8">
    <location>
        <begin position="195"/>
        <end position="214"/>
    </location>
</feature>
<evidence type="ECO:0000313" key="10">
    <source>
        <dbReference type="Proteomes" id="UP000468901"/>
    </source>
</evidence>
<dbReference type="RefSeq" id="WP_152215166.1">
    <property type="nucleotide sequence ID" value="NZ_JBAQYD010000237.1"/>
</dbReference>
<comment type="caution">
    <text evidence="9">The sequence shown here is derived from an EMBL/GenBank/DDBJ whole genome shotgun (WGS) entry which is preliminary data.</text>
</comment>
<comment type="similarity">
    <text evidence="2">Belongs to the binding-protein-dependent transport system permease family. FecCD subfamily.</text>
</comment>
<evidence type="ECO:0000313" key="9">
    <source>
        <dbReference type="EMBL" id="KAB7741194.1"/>
    </source>
</evidence>
<keyword evidence="6 8" id="KW-1133">Transmembrane helix</keyword>
<comment type="subcellular location">
    <subcellularLocation>
        <location evidence="1">Cell membrane</location>
        <topology evidence="1">Multi-pass membrane protein</topology>
    </subcellularLocation>
</comment>
<evidence type="ECO:0000256" key="3">
    <source>
        <dbReference type="ARBA" id="ARBA00022448"/>
    </source>
</evidence>
<evidence type="ECO:0000256" key="1">
    <source>
        <dbReference type="ARBA" id="ARBA00004651"/>
    </source>
</evidence>
<keyword evidence="3" id="KW-0813">Transport</keyword>
<organism evidence="9 10">
    <name type="scientific">Parvibaculum sedimenti</name>
    <dbReference type="NCBI Taxonomy" id="2608632"/>
    <lineage>
        <taxon>Bacteria</taxon>
        <taxon>Pseudomonadati</taxon>
        <taxon>Pseudomonadota</taxon>
        <taxon>Alphaproteobacteria</taxon>
        <taxon>Hyphomicrobiales</taxon>
        <taxon>Parvibaculaceae</taxon>
        <taxon>Parvibaculum</taxon>
    </lineage>
</organism>
<feature type="transmembrane region" description="Helical" evidence="8">
    <location>
        <begin position="90"/>
        <end position="110"/>
    </location>
</feature>
<dbReference type="CDD" id="cd06550">
    <property type="entry name" value="TM_ABC_iron-siderophores_like"/>
    <property type="match status" value="1"/>
</dbReference>
<dbReference type="FunFam" id="1.10.3470.10:FF:000001">
    <property type="entry name" value="Vitamin B12 ABC transporter permease BtuC"/>
    <property type="match status" value="1"/>
</dbReference>
<proteinExistence type="inferred from homology"/>
<dbReference type="GO" id="GO:0005886">
    <property type="term" value="C:plasma membrane"/>
    <property type="evidence" value="ECO:0007669"/>
    <property type="project" value="UniProtKB-SubCell"/>
</dbReference>
<dbReference type="Gene3D" id="1.10.3470.10">
    <property type="entry name" value="ABC transporter involved in vitamin B12 uptake, BtuC"/>
    <property type="match status" value="1"/>
</dbReference>
<evidence type="ECO:0000256" key="7">
    <source>
        <dbReference type="ARBA" id="ARBA00023136"/>
    </source>
</evidence>
<dbReference type="Proteomes" id="UP000468901">
    <property type="component" value="Unassembled WGS sequence"/>
</dbReference>
<dbReference type="InterPro" id="IPR037294">
    <property type="entry name" value="ABC_BtuC-like"/>
</dbReference>
<dbReference type="SUPFAM" id="SSF81345">
    <property type="entry name" value="ABC transporter involved in vitamin B12 uptake, BtuC"/>
    <property type="match status" value="1"/>
</dbReference>
<gene>
    <name evidence="9" type="ORF">F2P47_05460</name>
</gene>
<name>A0A6N6VQ44_9HYPH</name>
<dbReference type="PANTHER" id="PTHR30472">
    <property type="entry name" value="FERRIC ENTEROBACTIN TRANSPORT SYSTEM PERMEASE PROTEIN"/>
    <property type="match status" value="1"/>
</dbReference>
<sequence length="332" mass="34292">MRSRSYLLINLGLALLAAIFFVASIYIGRGGESLVGKLHAIDETDRSLAWLILKEVRLPRALLGLFVGATLGLTGAALQGLLRNPLAEPGLIGASSGAALGAVLVFYFGLAAGSAMFVPLGGVAGALISLGVLYMLSGRNPSIVTLILAGVAISAFTSALTSLALSLAASPYAVYEIIFWLLGSFTDRSMDQVRFAAPFMALGALLVASTARGLDALTLGEDTAATLGFNQEWLKARAVIGTGLAVGAAVSVTGVIGFVGLVVPHLVRPLVGHQPGRLLLPSTLAGAAMLLAADLLVRLPMNGPEPKLGVVTSLIGAPFFLWLILRTRREAP</sequence>
<feature type="transmembrane region" description="Helical" evidence="8">
    <location>
        <begin position="238"/>
        <end position="266"/>
    </location>
</feature>
<evidence type="ECO:0000256" key="4">
    <source>
        <dbReference type="ARBA" id="ARBA00022475"/>
    </source>
</evidence>
<feature type="transmembrane region" description="Helical" evidence="8">
    <location>
        <begin position="116"/>
        <end position="136"/>
    </location>
</feature>
<protein>
    <submittedName>
        <fullName evidence="9">Iron chelate uptake ABC transporter family permease subunit</fullName>
    </submittedName>
</protein>
<reference evidence="9 10" key="1">
    <citation type="submission" date="2019-09" db="EMBL/GenBank/DDBJ databases">
        <title>Parvibaculum sedimenti sp. nov., isolated from sediment.</title>
        <authorList>
            <person name="Wang Y."/>
        </authorList>
    </citation>
    <scope>NUCLEOTIDE SEQUENCE [LARGE SCALE GENOMIC DNA]</scope>
    <source>
        <strain evidence="9 10">HXT-9</strain>
    </source>
</reference>
<accession>A0A6N6VQ44</accession>
<feature type="transmembrane region" description="Helical" evidence="8">
    <location>
        <begin position="308"/>
        <end position="325"/>
    </location>
</feature>
<keyword evidence="5 8" id="KW-0812">Transmembrane</keyword>
<dbReference type="PANTHER" id="PTHR30472:SF25">
    <property type="entry name" value="ABC TRANSPORTER PERMEASE PROTEIN MJ0876-RELATED"/>
    <property type="match status" value="1"/>
</dbReference>
<feature type="transmembrane region" description="Helical" evidence="8">
    <location>
        <begin position="278"/>
        <end position="296"/>
    </location>
</feature>